<dbReference type="InterPro" id="IPR001138">
    <property type="entry name" value="Zn2Cys6_DnaBD"/>
</dbReference>
<feature type="compositionally biased region" description="Basic and acidic residues" evidence="9">
    <location>
        <begin position="1"/>
        <end position="15"/>
    </location>
</feature>
<dbReference type="InterPro" id="IPR007219">
    <property type="entry name" value="XnlR_reg_dom"/>
</dbReference>
<dbReference type="GO" id="GO:0045944">
    <property type="term" value="P:positive regulation of transcription by RNA polymerase II"/>
    <property type="evidence" value="ECO:0007669"/>
    <property type="project" value="UniProtKB-ARBA"/>
</dbReference>
<keyword evidence="2" id="KW-0479">Metal-binding</keyword>
<feature type="domain" description="Zn(2)-C6 fungal-type" evidence="10">
    <location>
        <begin position="128"/>
        <end position="158"/>
    </location>
</feature>
<evidence type="ECO:0000313" key="11">
    <source>
        <dbReference type="EMBL" id="QLG72210.1"/>
    </source>
</evidence>
<dbReference type="Proteomes" id="UP000509704">
    <property type="component" value="Chromosome 3"/>
</dbReference>
<dbReference type="GO" id="GO:0008270">
    <property type="term" value="F:zinc ion binding"/>
    <property type="evidence" value="ECO:0007669"/>
    <property type="project" value="InterPro"/>
</dbReference>
<evidence type="ECO:0000256" key="8">
    <source>
        <dbReference type="SAM" id="Coils"/>
    </source>
</evidence>
<dbReference type="GO" id="GO:0000981">
    <property type="term" value="F:DNA-binding transcription factor activity, RNA polymerase II-specific"/>
    <property type="evidence" value="ECO:0007669"/>
    <property type="project" value="InterPro"/>
</dbReference>
<keyword evidence="3" id="KW-0862">Zinc</keyword>
<dbReference type="OrthoDB" id="1924787at2759"/>
<evidence type="ECO:0000256" key="1">
    <source>
        <dbReference type="ARBA" id="ARBA00004123"/>
    </source>
</evidence>
<dbReference type="Pfam" id="PF00172">
    <property type="entry name" value="Zn_clus"/>
    <property type="match status" value="1"/>
</dbReference>
<feature type="coiled-coil region" evidence="8">
    <location>
        <begin position="172"/>
        <end position="199"/>
    </location>
</feature>
<dbReference type="RefSeq" id="XP_037143938.1">
    <property type="nucleotide sequence ID" value="XM_037288043.1"/>
</dbReference>
<evidence type="ECO:0000313" key="12">
    <source>
        <dbReference type="Proteomes" id="UP000509704"/>
    </source>
</evidence>
<evidence type="ECO:0000256" key="7">
    <source>
        <dbReference type="ARBA" id="ARBA00023242"/>
    </source>
</evidence>
<keyword evidence="12" id="KW-1185">Reference proteome</keyword>
<sequence length="1366" mass="152650">MKARHGAAEGRRNEECDGDQTGNGGDISKYIRTLGSKSLGGVKPVDSVASCRLLPSSHSPNQGQMENSPRLEEREKTQRSLIPAGGSGGGMIRDNENVCNTASSSSVYSMAQGGANGSGNGTYRVAQACDRCRAKKTRCDGKRPQCSQCALVGFECKVSDKLSRRAFPRGYTETLEERVRELEAENRRLVALCDIKEQQIHLVSNYSSGKSDKAVVLAKKSDERMLQELSLASGGALQVSSTNLYLLNKTRDHPSQDDSERFPDGKQHAEADNVHLKASGHGGLIVNPVSTNLNDPTSVSFEQNEAPGLPAVKALTSMSTREQSTQLATLVALSVPRSTEEILFIPQLLARIREIYGFTSKQCLYSVSLLSSLKANLPEPQLMKGDTLDCLRHKNLWEIDDLQKFLVETLKFDIINETKNDTKSIDLSFSEIDEMVQLFFDNWSTHIPILNKNEFFSYYDKFKDDIKNQPLLFKNSNPKSATRSKMISYKIFACILVCLCQMGLLIKVKSGNLSNKSNYTNLISYYHRTITLMYSNPYFGVLTTSLQSLQFLSLSLFYFLNVGNVSAIYELRGRVVSMAQQLRLHRCPSAVLGGSGSTMKKREQGDRRVLFWGIYYLDVFSALQLGVPRLFKDFEIECALPVSDNDDRKVSLAGQMIRLEGCVSKFSLAVIRFAKVLGNILDSIFKRGMTESIVKEIALIHENALDNWRRGLPSELIFEIDVNGTINMDEFNRLKQNNAIVENMDVMILLVLYFLAKSMIHLPVVATTRLDLSEDYSHSDDATQLGISDFKGNAQEECGMKHRSSSSYVLLQQATNTMLNVLESLKSVYLPLPINVARTKARFALLSARGLLEYTKGGALFLDNKTLLLSIVKDIEDDRKLEIPGIISWHSLKLLDMTINLLLHPPSTNVEKLDKLLKRKLTHYSRLMGRPFIRSQSVSQTDVKRKFDCEDHSQDDIDRKNSNLTPVSSKGDTTPPPEKKIKKEYNESDINAIESEPTNSIDIISDSKQRLHQEELNNPVSTQNAIVEAFQLDPVLNNNLLSDIDLFSFFSNCNNRTEQNVNLSSEEQCYFEKGATTAELKNNQKFHDKVPSFSRDSNATDVVHGLFRVPSNTDFLNDEYYFPPNSQFNIPQYNIQNSMNANDVQSKHAQINRNNNNATAPNAGMSFSNVNLSSLFDHMHNDGIRNEAFNANIARGKKNDTNTSGYPFAVDASLGLAPLLAWTPDMTVQATSMTNHSSNVSDRTGVILDSAVQPEEYSSNHLNSSLKSGISMKKGQPHTRERTYAGSSLVEHQNVVPLVQDSAQSGITGAEEDSSNNEILTLSSRRRPRRRQIGYPTDNAPYEGQKNAISQSRDNYEDLFQWQNSK</sequence>
<evidence type="ECO:0000256" key="2">
    <source>
        <dbReference type="ARBA" id="ARBA00022723"/>
    </source>
</evidence>
<feature type="region of interest" description="Disordered" evidence="9">
    <location>
        <begin position="949"/>
        <end position="981"/>
    </location>
</feature>
<dbReference type="GO" id="GO:0005634">
    <property type="term" value="C:nucleus"/>
    <property type="evidence" value="ECO:0007669"/>
    <property type="project" value="UniProtKB-SubCell"/>
</dbReference>
<dbReference type="PANTHER" id="PTHR46910:SF12">
    <property type="entry name" value="REGULATORY PROTEIN CAT8"/>
    <property type="match status" value="1"/>
</dbReference>
<name>A0A7H9B0Q7_ZYGMR</name>
<evidence type="ECO:0000256" key="6">
    <source>
        <dbReference type="ARBA" id="ARBA00023163"/>
    </source>
</evidence>
<reference evidence="11 12" key="1">
    <citation type="submission" date="2020-07" db="EMBL/GenBank/DDBJ databases">
        <title>The yeast mating-type switching endonuclease HO is a domesticated member of an unorthodox homing genetic element family.</title>
        <authorList>
            <person name="Coughlan A.Y."/>
            <person name="Lombardi L."/>
            <person name="Braun-Galleani S."/>
            <person name="Martos A.R."/>
            <person name="Galeote V."/>
            <person name="Bigey F."/>
            <person name="Dequin S."/>
            <person name="Byrne K.P."/>
            <person name="Wolfe K.H."/>
        </authorList>
    </citation>
    <scope>NUCLEOTIDE SEQUENCE [LARGE SCALE GENOMIC DNA]</scope>
    <source>
        <strain evidence="11 12">NRRL Y-6702</strain>
    </source>
</reference>
<evidence type="ECO:0000256" key="5">
    <source>
        <dbReference type="ARBA" id="ARBA00023125"/>
    </source>
</evidence>
<evidence type="ECO:0000256" key="3">
    <source>
        <dbReference type="ARBA" id="ARBA00022833"/>
    </source>
</evidence>
<evidence type="ECO:0000256" key="9">
    <source>
        <dbReference type="SAM" id="MobiDB-lite"/>
    </source>
</evidence>
<dbReference type="GO" id="GO:0003677">
    <property type="term" value="F:DNA binding"/>
    <property type="evidence" value="ECO:0007669"/>
    <property type="project" value="UniProtKB-KW"/>
</dbReference>
<evidence type="ECO:0000259" key="10">
    <source>
        <dbReference type="PROSITE" id="PS50048"/>
    </source>
</evidence>
<feature type="compositionally biased region" description="Polar residues" evidence="9">
    <location>
        <begin position="1258"/>
        <end position="1268"/>
    </location>
</feature>
<dbReference type="Pfam" id="PF04082">
    <property type="entry name" value="Fungal_trans"/>
    <property type="match status" value="1"/>
</dbReference>
<dbReference type="Gene3D" id="4.10.240.10">
    <property type="entry name" value="Zn(2)-C6 fungal-type DNA-binding domain"/>
    <property type="match status" value="1"/>
</dbReference>
<dbReference type="InterPro" id="IPR050987">
    <property type="entry name" value="AtrR-like"/>
</dbReference>
<dbReference type="PANTHER" id="PTHR46910">
    <property type="entry name" value="TRANSCRIPTION FACTOR PDR1"/>
    <property type="match status" value="1"/>
</dbReference>
<feature type="region of interest" description="Disordered" evidence="9">
    <location>
        <begin position="1325"/>
        <end position="1366"/>
    </location>
</feature>
<organism evidence="11 12">
    <name type="scientific">Zygotorulaspora mrakii</name>
    <name type="common">Zygosaccharomyces mrakii</name>
    <dbReference type="NCBI Taxonomy" id="42260"/>
    <lineage>
        <taxon>Eukaryota</taxon>
        <taxon>Fungi</taxon>
        <taxon>Dikarya</taxon>
        <taxon>Ascomycota</taxon>
        <taxon>Saccharomycotina</taxon>
        <taxon>Saccharomycetes</taxon>
        <taxon>Saccharomycetales</taxon>
        <taxon>Saccharomycetaceae</taxon>
        <taxon>Zygotorulaspora</taxon>
    </lineage>
</organism>
<proteinExistence type="predicted"/>
<protein>
    <recommendedName>
        <fullName evidence="10">Zn(2)-C6 fungal-type domain-containing protein</fullName>
    </recommendedName>
</protein>
<keyword evidence="6" id="KW-0804">Transcription</keyword>
<accession>A0A7H9B0Q7</accession>
<feature type="compositionally biased region" description="Polar residues" evidence="9">
    <location>
        <begin position="962"/>
        <end position="972"/>
    </location>
</feature>
<keyword evidence="4" id="KW-0805">Transcription regulation</keyword>
<gene>
    <name evidence="11" type="ORF">HG535_0C05640</name>
</gene>
<dbReference type="SUPFAM" id="SSF57701">
    <property type="entry name" value="Zn2/Cys6 DNA-binding domain"/>
    <property type="match status" value="1"/>
</dbReference>
<dbReference type="FunFam" id="4.10.240.10:FF:000007">
    <property type="entry name" value="C6 transcription factor FacB"/>
    <property type="match status" value="1"/>
</dbReference>
<dbReference type="CDD" id="cd12148">
    <property type="entry name" value="fungal_TF_MHR"/>
    <property type="match status" value="1"/>
</dbReference>
<dbReference type="SMART" id="SM00066">
    <property type="entry name" value="GAL4"/>
    <property type="match status" value="1"/>
</dbReference>
<keyword evidence="8" id="KW-0175">Coiled coil</keyword>
<dbReference type="InterPro" id="IPR036864">
    <property type="entry name" value="Zn2-C6_fun-type_DNA-bd_sf"/>
</dbReference>
<keyword evidence="7" id="KW-0539">Nucleus</keyword>
<keyword evidence="5" id="KW-0238">DNA-binding</keyword>
<feature type="compositionally biased region" description="Polar residues" evidence="9">
    <location>
        <begin position="56"/>
        <end position="67"/>
    </location>
</feature>
<comment type="subcellular location">
    <subcellularLocation>
        <location evidence="1">Nucleus</location>
    </subcellularLocation>
</comment>
<dbReference type="CDD" id="cd00067">
    <property type="entry name" value="GAL4"/>
    <property type="match status" value="1"/>
</dbReference>
<dbReference type="GeneID" id="59235908"/>
<dbReference type="SMART" id="SM00906">
    <property type="entry name" value="Fungal_trans"/>
    <property type="match status" value="1"/>
</dbReference>
<dbReference type="PROSITE" id="PS00463">
    <property type="entry name" value="ZN2_CY6_FUNGAL_1"/>
    <property type="match status" value="1"/>
</dbReference>
<feature type="compositionally biased region" description="Basic and acidic residues" evidence="9">
    <location>
        <begin position="949"/>
        <end position="961"/>
    </location>
</feature>
<feature type="region of interest" description="Disordered" evidence="9">
    <location>
        <begin position="52"/>
        <end position="94"/>
    </location>
</feature>
<dbReference type="CDD" id="cd15485">
    <property type="entry name" value="ZIP_Cat8"/>
    <property type="match status" value="1"/>
</dbReference>
<dbReference type="GO" id="GO:0006351">
    <property type="term" value="P:DNA-templated transcription"/>
    <property type="evidence" value="ECO:0007669"/>
    <property type="project" value="InterPro"/>
</dbReference>
<evidence type="ECO:0000256" key="4">
    <source>
        <dbReference type="ARBA" id="ARBA00023015"/>
    </source>
</evidence>
<feature type="compositionally biased region" description="Basic and acidic residues" evidence="9">
    <location>
        <begin position="69"/>
        <end position="78"/>
    </location>
</feature>
<dbReference type="KEGG" id="zmk:HG535_0C05640"/>
<dbReference type="EMBL" id="CP058606">
    <property type="protein sequence ID" value="QLG72210.1"/>
    <property type="molecule type" value="Genomic_DNA"/>
</dbReference>
<feature type="region of interest" description="Disordered" evidence="9">
    <location>
        <begin position="1"/>
        <end position="30"/>
    </location>
</feature>
<dbReference type="PROSITE" id="PS50048">
    <property type="entry name" value="ZN2_CY6_FUNGAL_2"/>
    <property type="match status" value="1"/>
</dbReference>
<feature type="region of interest" description="Disordered" evidence="9">
    <location>
        <begin position="1258"/>
        <end position="1280"/>
    </location>
</feature>